<feature type="domain" description="VOC" evidence="2">
    <location>
        <begin position="7"/>
        <end position="151"/>
    </location>
</feature>
<evidence type="ECO:0000313" key="3">
    <source>
        <dbReference type="EMBL" id="GIJ73147.1"/>
    </source>
</evidence>
<keyword evidence="4" id="KW-1185">Reference proteome</keyword>
<proteinExistence type="predicted"/>
<dbReference type="GO" id="GO:0046872">
    <property type="term" value="F:metal ion binding"/>
    <property type="evidence" value="ECO:0007669"/>
    <property type="project" value="UniProtKB-KW"/>
</dbReference>
<reference evidence="3" key="1">
    <citation type="submission" date="2021-01" db="EMBL/GenBank/DDBJ databases">
        <title>Whole genome shotgun sequence of Virgisporangium ochraceum NBRC 16418.</title>
        <authorList>
            <person name="Komaki H."/>
            <person name="Tamura T."/>
        </authorList>
    </citation>
    <scope>NUCLEOTIDE SEQUENCE</scope>
    <source>
        <strain evidence="3">NBRC 16418</strain>
    </source>
</reference>
<dbReference type="Gene3D" id="3.10.180.10">
    <property type="entry name" value="2,3-Dihydroxybiphenyl 1,2-Dioxygenase, domain 1"/>
    <property type="match status" value="1"/>
</dbReference>
<keyword evidence="1" id="KW-0479">Metal-binding</keyword>
<dbReference type="PANTHER" id="PTHR43048:SF6">
    <property type="entry name" value="BLR8189 PROTEIN"/>
    <property type="match status" value="1"/>
</dbReference>
<dbReference type="Pfam" id="PF13669">
    <property type="entry name" value="Glyoxalase_4"/>
    <property type="match status" value="1"/>
</dbReference>
<dbReference type="SUPFAM" id="SSF54593">
    <property type="entry name" value="Glyoxalase/Bleomycin resistance protein/Dihydroxybiphenyl dioxygenase"/>
    <property type="match status" value="1"/>
</dbReference>
<dbReference type="GO" id="GO:0004493">
    <property type="term" value="F:methylmalonyl-CoA epimerase activity"/>
    <property type="evidence" value="ECO:0007669"/>
    <property type="project" value="TreeGrafter"/>
</dbReference>
<evidence type="ECO:0000313" key="4">
    <source>
        <dbReference type="Proteomes" id="UP000635606"/>
    </source>
</evidence>
<comment type="caution">
    <text evidence="3">The sequence shown here is derived from an EMBL/GenBank/DDBJ whole genome shotgun (WGS) entry which is preliminary data.</text>
</comment>
<dbReference type="Proteomes" id="UP000635606">
    <property type="component" value="Unassembled WGS sequence"/>
</dbReference>
<dbReference type="InterPro" id="IPR037523">
    <property type="entry name" value="VOC_core"/>
</dbReference>
<protein>
    <submittedName>
        <fullName evidence="3">Glyoxalase</fullName>
    </submittedName>
</protein>
<dbReference type="GO" id="GO:0046491">
    <property type="term" value="P:L-methylmalonyl-CoA metabolic process"/>
    <property type="evidence" value="ECO:0007669"/>
    <property type="project" value="TreeGrafter"/>
</dbReference>
<dbReference type="PANTHER" id="PTHR43048">
    <property type="entry name" value="METHYLMALONYL-COA EPIMERASE"/>
    <property type="match status" value="1"/>
</dbReference>
<accession>A0A8J4A205</accession>
<dbReference type="RefSeq" id="WP_203932981.1">
    <property type="nucleotide sequence ID" value="NZ_BOPH01000110.1"/>
</dbReference>
<evidence type="ECO:0000256" key="1">
    <source>
        <dbReference type="ARBA" id="ARBA00022723"/>
    </source>
</evidence>
<dbReference type="InterPro" id="IPR051785">
    <property type="entry name" value="MMCE/EMCE_epimerase"/>
</dbReference>
<organism evidence="3 4">
    <name type="scientific">Virgisporangium ochraceum</name>
    <dbReference type="NCBI Taxonomy" id="65505"/>
    <lineage>
        <taxon>Bacteria</taxon>
        <taxon>Bacillati</taxon>
        <taxon>Actinomycetota</taxon>
        <taxon>Actinomycetes</taxon>
        <taxon>Micromonosporales</taxon>
        <taxon>Micromonosporaceae</taxon>
        <taxon>Virgisporangium</taxon>
    </lineage>
</organism>
<name>A0A8J4A205_9ACTN</name>
<dbReference type="InterPro" id="IPR029068">
    <property type="entry name" value="Glyas_Bleomycin-R_OHBP_Dase"/>
</dbReference>
<gene>
    <name evidence="3" type="ORF">Voc01_080640</name>
</gene>
<dbReference type="PROSITE" id="PS51819">
    <property type="entry name" value="VOC"/>
    <property type="match status" value="1"/>
</dbReference>
<dbReference type="AlphaFoldDB" id="A0A8J4A205"/>
<sequence>MLPGLAGVDHIGFTVPDLEQAKSFLVDVLGCEYLYSLGPFDRGDDWMREHLNVGPGTVMRELHFFRCGKQAVFEVFHYEAPDRNPVPPRNSDVGGHHVALYVDDLDAAVDHLKKHGVTVLGAPTASGGPSAGQRWVYFLAPWGMQFELVSYPGGKAFERE</sequence>
<evidence type="ECO:0000259" key="2">
    <source>
        <dbReference type="PROSITE" id="PS51819"/>
    </source>
</evidence>
<dbReference type="EMBL" id="BOPH01000110">
    <property type="protein sequence ID" value="GIJ73147.1"/>
    <property type="molecule type" value="Genomic_DNA"/>
</dbReference>